<comment type="caution">
    <text evidence="2">The sequence shown here is derived from an EMBL/GenBank/DDBJ whole genome shotgun (WGS) entry which is preliminary data.</text>
</comment>
<feature type="compositionally biased region" description="Pro residues" evidence="1">
    <location>
        <begin position="634"/>
        <end position="644"/>
    </location>
</feature>
<evidence type="ECO:0000313" key="3">
    <source>
        <dbReference type="Proteomes" id="UP001222325"/>
    </source>
</evidence>
<feature type="compositionally biased region" description="Low complexity" evidence="1">
    <location>
        <begin position="1087"/>
        <end position="1097"/>
    </location>
</feature>
<feature type="region of interest" description="Disordered" evidence="1">
    <location>
        <begin position="245"/>
        <end position="305"/>
    </location>
</feature>
<feature type="region of interest" description="Disordered" evidence="1">
    <location>
        <begin position="614"/>
        <end position="675"/>
    </location>
</feature>
<sequence>MSSSYATVIRRDSSDSAPPTAQAWAPPKNPLPPHRLARLANALGVSTPMPAIHTPSPMMSPSYNGTDQFRRSPTPSSASTFGFAASSSKYLLHVIPPVHLPHDDGFDSELTPPPSSASGYHTQFRRGTLVPVHPTLQSQLGAIAREYALPSTTGLILYLVSQQPQNDKPGAEQIDEPGPRLSEEIWRHLWTRVVKTELRDEGMSLAPPLLGLGMSSRSLSSRSTPYLSHEPLPLLSTNGLAPLSPAYPFTPSPTTPSSTSDAGRFPPTSKSAPPSSSSRSPSEAETPDTSQAASERADSLDLPGLGSGALIPILAKVEFDVDRRKAAWYDPWLRSRRMNHAKRAESRGRKNSGYADSSADDEEERRSRAPLALRLNGRKQTGSPASFLSSATGGKRPRYLPLSESPNSMTGTDSEDDDLGKDPLDAVFGADAATWTDMRANQHPRPQNPHVVQLALSGAELSPAALEEARASGSSEGDEVREVVELMGRAQLGRDIPAMHRSMSTRRAPPPSPLVLHPGGSSAPAAPPAAPPEEEEEAMLSYLDDTHDAKHRGNMPRKSIYNPDKRVAGIFDMDLGFEVPDDDFDVDDPNDRRKSQIVMRAQLDQIEKNLAQFSPRKLSDSGTPVVSPATSPHLVPPGPAPYPPVSNADVFPPTPRLPHHPNIHDSEDSDADDLSQQAVWPAVPFTSLPARTSAAAAATGPPQLAVNGVSAAMPRMFRAGGPTSPTLATSESELRRRDLAEETALYPALTPSIGPKSSLNSPLIPLSPDPFGRHPSQLPRPDDTTGNGKGARQSVSYWDAPVVIPAPEPEKAVGRKGSIASFTETKSSRFSTDSTHGEGASGGLNAAQKQMNRTTLMSVKGIKNLWRKSNKNSVSGVSVNTGARTISSVPENAYSPLSPPPPQRPNRPSMEDMDLPDVDVPPPPRTPITSGFGNVGRPPMPQQPRSPPATRPSMDRPPPVPQDSLLLPRPSQERTQSQMSTHSQISVHSQMSGHSQLSVPPPMLRSTNNTPIVAAKAAPPRKPMDGLSWDQESPYPTRAMRAPSIGSSASRPNSRPPSSSSMSAPAFTNANGNAPGPSPNPSPPNSTPSTSPPAFTNAPPPPAESHRNSVRKSILKWKSVSANGGTRARVHDVVTALARVRGDARDA</sequence>
<reference evidence="2" key="1">
    <citation type="submission" date="2023-03" db="EMBL/GenBank/DDBJ databases">
        <title>Massive genome expansion in bonnet fungi (Mycena s.s.) driven by repeated elements and novel gene families across ecological guilds.</title>
        <authorList>
            <consortium name="Lawrence Berkeley National Laboratory"/>
            <person name="Harder C.B."/>
            <person name="Miyauchi S."/>
            <person name="Viragh M."/>
            <person name="Kuo A."/>
            <person name="Thoen E."/>
            <person name="Andreopoulos B."/>
            <person name="Lu D."/>
            <person name="Skrede I."/>
            <person name="Drula E."/>
            <person name="Henrissat B."/>
            <person name="Morin E."/>
            <person name="Kohler A."/>
            <person name="Barry K."/>
            <person name="LaButti K."/>
            <person name="Morin E."/>
            <person name="Salamov A."/>
            <person name="Lipzen A."/>
            <person name="Mereny Z."/>
            <person name="Hegedus B."/>
            <person name="Baldrian P."/>
            <person name="Stursova M."/>
            <person name="Weitz H."/>
            <person name="Taylor A."/>
            <person name="Grigoriev I.V."/>
            <person name="Nagy L.G."/>
            <person name="Martin F."/>
            <person name="Kauserud H."/>
        </authorList>
    </citation>
    <scope>NUCLEOTIDE SEQUENCE</scope>
    <source>
        <strain evidence="2">CBHHK173m</strain>
    </source>
</reference>
<accession>A0AAD6ULB5</accession>
<feature type="region of interest" description="Disordered" evidence="1">
    <location>
        <begin position="338"/>
        <end position="425"/>
    </location>
</feature>
<feature type="region of interest" description="Disordered" evidence="1">
    <location>
        <begin position="502"/>
        <end position="535"/>
    </location>
</feature>
<feature type="compositionally biased region" description="Low complexity" evidence="1">
    <location>
        <begin position="1047"/>
        <end position="1075"/>
    </location>
</feature>
<proteinExistence type="predicted"/>
<protein>
    <submittedName>
        <fullName evidence="2">Uncharacterized protein</fullName>
    </submittedName>
</protein>
<feature type="region of interest" description="Disordered" evidence="1">
    <location>
        <begin position="60"/>
        <end position="80"/>
    </location>
</feature>
<dbReference type="EMBL" id="JARJCN010000002">
    <property type="protein sequence ID" value="KAJ7103080.1"/>
    <property type="molecule type" value="Genomic_DNA"/>
</dbReference>
<feature type="compositionally biased region" description="Polar residues" evidence="1">
    <location>
        <begin position="60"/>
        <end position="75"/>
    </location>
</feature>
<keyword evidence="3" id="KW-1185">Reference proteome</keyword>
<feature type="compositionally biased region" description="Polar residues" evidence="1">
    <location>
        <begin position="973"/>
        <end position="998"/>
    </location>
</feature>
<feature type="compositionally biased region" description="Pro residues" evidence="1">
    <location>
        <begin position="938"/>
        <end position="961"/>
    </location>
</feature>
<organism evidence="2 3">
    <name type="scientific">Mycena belliarum</name>
    <dbReference type="NCBI Taxonomy" id="1033014"/>
    <lineage>
        <taxon>Eukaryota</taxon>
        <taxon>Fungi</taxon>
        <taxon>Dikarya</taxon>
        <taxon>Basidiomycota</taxon>
        <taxon>Agaricomycotina</taxon>
        <taxon>Agaricomycetes</taxon>
        <taxon>Agaricomycetidae</taxon>
        <taxon>Agaricales</taxon>
        <taxon>Marasmiineae</taxon>
        <taxon>Mycenaceae</taxon>
        <taxon>Mycena</taxon>
    </lineage>
</organism>
<feature type="region of interest" description="Disordered" evidence="1">
    <location>
        <begin position="1"/>
        <end position="39"/>
    </location>
</feature>
<feature type="region of interest" description="Disordered" evidence="1">
    <location>
        <begin position="887"/>
        <end position="1112"/>
    </location>
</feature>
<feature type="region of interest" description="Disordered" evidence="1">
    <location>
        <begin position="824"/>
        <end position="848"/>
    </location>
</feature>
<feature type="compositionally biased region" description="Low complexity" evidence="1">
    <location>
        <begin position="255"/>
        <end position="284"/>
    </location>
</feature>
<feature type="compositionally biased region" description="Low complexity" evidence="1">
    <location>
        <begin position="755"/>
        <end position="770"/>
    </location>
</feature>
<feature type="compositionally biased region" description="Polar residues" evidence="1">
    <location>
        <begin position="620"/>
        <end position="630"/>
    </location>
</feature>
<dbReference type="AlphaFoldDB" id="A0AAD6ULB5"/>
<feature type="compositionally biased region" description="Polar residues" evidence="1">
    <location>
        <begin position="378"/>
        <end position="392"/>
    </location>
</feature>
<evidence type="ECO:0000313" key="2">
    <source>
        <dbReference type="EMBL" id="KAJ7103080.1"/>
    </source>
</evidence>
<feature type="compositionally biased region" description="Polar residues" evidence="1">
    <location>
        <begin position="824"/>
        <end position="834"/>
    </location>
</feature>
<gene>
    <name evidence="2" type="ORF">B0H15DRAFT_192261</name>
</gene>
<feature type="compositionally biased region" description="Pro residues" evidence="1">
    <location>
        <begin position="1076"/>
        <end position="1086"/>
    </location>
</feature>
<evidence type="ECO:0000256" key="1">
    <source>
        <dbReference type="SAM" id="MobiDB-lite"/>
    </source>
</evidence>
<name>A0AAD6ULB5_9AGAR</name>
<dbReference type="Proteomes" id="UP001222325">
    <property type="component" value="Unassembled WGS sequence"/>
</dbReference>
<feature type="region of interest" description="Disordered" evidence="1">
    <location>
        <begin position="746"/>
        <end position="792"/>
    </location>
</feature>